<sequence>MRLFFFVVLTALTGTPASALTSAELLQSDQNYARGYLWGALNSYLLLVSPEANGDNEKARASRLKCLQNAKINDRIFHQAVIGYINLNPRALTEDAVGPMIRTLIEICER</sequence>
<accession>A0AAE4WGX3</accession>
<dbReference type="AlphaFoldDB" id="A0AAE4WGX3"/>
<evidence type="ECO:0008006" key="4">
    <source>
        <dbReference type="Google" id="ProtNLM"/>
    </source>
</evidence>
<dbReference type="Proteomes" id="UP000436692">
    <property type="component" value="Unassembled WGS sequence"/>
</dbReference>
<comment type="caution">
    <text evidence="2">The sequence shown here is derived from an EMBL/GenBank/DDBJ whole genome shotgun (WGS) entry which is preliminary data.</text>
</comment>
<dbReference type="RefSeq" id="WP_156548594.1">
    <property type="nucleotide sequence ID" value="NZ_JABAEJ010000006.1"/>
</dbReference>
<reference evidence="2 3" key="1">
    <citation type="submission" date="2019-12" db="EMBL/GenBank/DDBJ databases">
        <title>Whole-genome sequencing of Allorhizobium vitis.</title>
        <authorList>
            <person name="Gan H.M."/>
            <person name="Szegedi E."/>
            <person name="Burr T."/>
            <person name="Savka M.A."/>
        </authorList>
    </citation>
    <scope>NUCLEOTIDE SEQUENCE [LARGE SCALE GENOMIC DNA]</scope>
    <source>
        <strain evidence="2 3">CG989</strain>
    </source>
</reference>
<organism evidence="2 3">
    <name type="scientific">Agrobacterium vitis</name>
    <name type="common">Rhizobium vitis</name>
    <dbReference type="NCBI Taxonomy" id="373"/>
    <lineage>
        <taxon>Bacteria</taxon>
        <taxon>Pseudomonadati</taxon>
        <taxon>Pseudomonadota</taxon>
        <taxon>Alphaproteobacteria</taxon>
        <taxon>Hyphomicrobiales</taxon>
        <taxon>Rhizobiaceae</taxon>
        <taxon>Rhizobium/Agrobacterium group</taxon>
        <taxon>Agrobacterium</taxon>
    </lineage>
</organism>
<keyword evidence="1" id="KW-0732">Signal</keyword>
<feature type="chain" id="PRO_5042183246" description="Rap1a immunity protein domain-containing protein" evidence="1">
    <location>
        <begin position="20"/>
        <end position="110"/>
    </location>
</feature>
<evidence type="ECO:0000313" key="2">
    <source>
        <dbReference type="EMBL" id="MUZ59658.1"/>
    </source>
</evidence>
<evidence type="ECO:0000256" key="1">
    <source>
        <dbReference type="SAM" id="SignalP"/>
    </source>
</evidence>
<name>A0AAE4WGX3_AGRVI</name>
<dbReference type="EMBL" id="WPHM01000011">
    <property type="protein sequence ID" value="MUZ59658.1"/>
    <property type="molecule type" value="Genomic_DNA"/>
</dbReference>
<feature type="signal peptide" evidence="1">
    <location>
        <begin position="1"/>
        <end position="19"/>
    </location>
</feature>
<evidence type="ECO:0000313" key="3">
    <source>
        <dbReference type="Proteomes" id="UP000436692"/>
    </source>
</evidence>
<protein>
    <recommendedName>
        <fullName evidence="4">Rap1a immunity protein domain-containing protein</fullName>
    </recommendedName>
</protein>
<gene>
    <name evidence="2" type="ORF">GOZ95_19635</name>
</gene>
<proteinExistence type="predicted"/>